<feature type="region of interest" description="Disordered" evidence="1">
    <location>
        <begin position="27"/>
        <end position="52"/>
    </location>
</feature>
<gene>
    <name evidence="3" type="ORF">MTR66_18405</name>
</gene>
<dbReference type="EMBL" id="JALHLG010000045">
    <property type="protein sequence ID" value="MCJ2188780.1"/>
    <property type="molecule type" value="Genomic_DNA"/>
</dbReference>
<evidence type="ECO:0000256" key="2">
    <source>
        <dbReference type="SAM" id="SignalP"/>
    </source>
</evidence>
<proteinExistence type="predicted"/>
<dbReference type="RefSeq" id="WP_243923686.1">
    <property type="nucleotide sequence ID" value="NZ_JALHLG010000045.1"/>
</dbReference>
<comment type="caution">
    <text evidence="3">The sequence shown here is derived from an EMBL/GenBank/DDBJ whole genome shotgun (WGS) entry which is preliminary data.</text>
</comment>
<feature type="region of interest" description="Disordered" evidence="1">
    <location>
        <begin position="64"/>
        <end position="85"/>
    </location>
</feature>
<sequence length="137" mass="14810">MKAPRLHILLPVCGAMLLIAQPLAATPAKAQPPAATGPADTGPESGDPEARRKALNLEQARLARKWQETSTASRKAHDAAASRAKMQRLRDNAAYSAALAAHQKAEDQYRTDYAAWEKTAAACKRGDRKLCPSPKRK</sequence>
<evidence type="ECO:0000313" key="4">
    <source>
        <dbReference type="Proteomes" id="UP001202281"/>
    </source>
</evidence>
<accession>A0ABT0BUP3</accession>
<feature type="signal peptide" evidence="2">
    <location>
        <begin position="1"/>
        <end position="24"/>
    </location>
</feature>
<protein>
    <submittedName>
        <fullName evidence="3">Uncharacterized protein</fullName>
    </submittedName>
</protein>
<feature type="compositionally biased region" description="Low complexity" evidence="1">
    <location>
        <begin position="27"/>
        <end position="43"/>
    </location>
</feature>
<keyword evidence="4" id="KW-1185">Reference proteome</keyword>
<reference evidence="3 4" key="1">
    <citation type="submission" date="2022-04" db="EMBL/GenBank/DDBJ databases">
        <title>Identification of a novel bacterium isolated from mangrove sediments.</title>
        <authorList>
            <person name="Pan X."/>
        </authorList>
    </citation>
    <scope>NUCLEOTIDE SEQUENCE [LARGE SCALE GENOMIC DNA]</scope>
    <source>
        <strain evidence="3 4">B2638</strain>
    </source>
</reference>
<evidence type="ECO:0000313" key="3">
    <source>
        <dbReference type="EMBL" id="MCJ2188780.1"/>
    </source>
</evidence>
<name>A0ABT0BUP3_9SPHN</name>
<dbReference type="Proteomes" id="UP001202281">
    <property type="component" value="Unassembled WGS sequence"/>
</dbReference>
<organism evidence="3 4">
    <name type="scientific">Novosphingobium beihaiensis</name>
    <dbReference type="NCBI Taxonomy" id="2930389"/>
    <lineage>
        <taxon>Bacteria</taxon>
        <taxon>Pseudomonadati</taxon>
        <taxon>Pseudomonadota</taxon>
        <taxon>Alphaproteobacteria</taxon>
        <taxon>Sphingomonadales</taxon>
        <taxon>Sphingomonadaceae</taxon>
        <taxon>Novosphingobium</taxon>
    </lineage>
</organism>
<feature type="chain" id="PRO_5045838235" evidence="2">
    <location>
        <begin position="25"/>
        <end position="137"/>
    </location>
</feature>
<keyword evidence="2" id="KW-0732">Signal</keyword>
<evidence type="ECO:0000256" key="1">
    <source>
        <dbReference type="SAM" id="MobiDB-lite"/>
    </source>
</evidence>